<dbReference type="Gene3D" id="3.40.50.300">
    <property type="entry name" value="P-loop containing nucleotide triphosphate hydrolases"/>
    <property type="match status" value="2"/>
</dbReference>
<dbReference type="Gene3D" id="1.20.120.1080">
    <property type="match status" value="1"/>
</dbReference>
<dbReference type="FunFam" id="3.40.50.300:FF:000325">
    <property type="entry name" value="ATP-dependent RNA helicase DHX29"/>
    <property type="match status" value="1"/>
</dbReference>
<dbReference type="SUPFAM" id="SSF90229">
    <property type="entry name" value="CCCH zinc finger"/>
    <property type="match status" value="1"/>
</dbReference>
<evidence type="ECO:0000256" key="3">
    <source>
        <dbReference type="ARBA" id="ARBA00022723"/>
    </source>
</evidence>
<dbReference type="SMART" id="SM00487">
    <property type="entry name" value="DEXDc"/>
    <property type="match status" value="1"/>
</dbReference>
<feature type="compositionally biased region" description="Basic and acidic residues" evidence="16">
    <location>
        <begin position="71"/>
        <end position="90"/>
    </location>
</feature>
<proteinExistence type="inferred from homology"/>
<feature type="domain" description="C3H1-type" evidence="18">
    <location>
        <begin position="326"/>
        <end position="353"/>
    </location>
</feature>
<evidence type="ECO:0000256" key="15">
    <source>
        <dbReference type="PROSITE-ProRule" id="PRU00723"/>
    </source>
</evidence>
<feature type="region of interest" description="Disordered" evidence="16">
    <location>
        <begin position="1"/>
        <end position="126"/>
    </location>
</feature>
<dbReference type="CDD" id="cd23825">
    <property type="entry name" value="RWD_DHX57"/>
    <property type="match status" value="1"/>
</dbReference>
<feature type="region of interest" description="Disordered" evidence="16">
    <location>
        <begin position="458"/>
        <end position="535"/>
    </location>
</feature>
<dbReference type="PROSITE" id="PS50103">
    <property type="entry name" value="ZF_C3H1"/>
    <property type="match status" value="1"/>
</dbReference>
<evidence type="ECO:0000313" key="22">
    <source>
        <dbReference type="RefSeq" id="XP_055367158.1"/>
    </source>
</evidence>
<evidence type="ECO:0000256" key="14">
    <source>
        <dbReference type="ARBA" id="ARBA00083389"/>
    </source>
</evidence>
<keyword evidence="6" id="KW-0378">Hydrolase</keyword>
<dbReference type="EC" id="3.6.4.13" evidence="2"/>
<dbReference type="GO" id="GO:0003723">
    <property type="term" value="F:RNA binding"/>
    <property type="evidence" value="ECO:0007669"/>
    <property type="project" value="TreeGrafter"/>
</dbReference>
<dbReference type="CDD" id="cd18791">
    <property type="entry name" value="SF2_C_RHA"/>
    <property type="match status" value="1"/>
</dbReference>
<dbReference type="GO" id="GO:0008270">
    <property type="term" value="F:zinc ion binding"/>
    <property type="evidence" value="ECO:0007669"/>
    <property type="project" value="UniProtKB-KW"/>
</dbReference>
<dbReference type="CDD" id="cd14317">
    <property type="entry name" value="UBA_DHX57"/>
    <property type="match status" value="1"/>
</dbReference>
<evidence type="ECO:0000256" key="7">
    <source>
        <dbReference type="ARBA" id="ARBA00022806"/>
    </source>
</evidence>
<dbReference type="GO" id="GO:0003724">
    <property type="term" value="F:RNA helicase activity"/>
    <property type="evidence" value="ECO:0007669"/>
    <property type="project" value="UniProtKB-EC"/>
</dbReference>
<dbReference type="Pfam" id="PF07717">
    <property type="entry name" value="OB_NTP_bind"/>
    <property type="match status" value="1"/>
</dbReference>
<comment type="catalytic activity">
    <reaction evidence="11">
        <text>ATP + H2O = ADP + phosphate + H(+)</text>
        <dbReference type="Rhea" id="RHEA:13065"/>
        <dbReference type="ChEBI" id="CHEBI:15377"/>
        <dbReference type="ChEBI" id="CHEBI:15378"/>
        <dbReference type="ChEBI" id="CHEBI:30616"/>
        <dbReference type="ChEBI" id="CHEBI:43474"/>
        <dbReference type="ChEBI" id="CHEBI:456216"/>
        <dbReference type="EC" id="3.6.4.13"/>
    </reaction>
</comment>
<feature type="compositionally biased region" description="Polar residues" evidence="16">
    <location>
        <begin position="113"/>
        <end position="126"/>
    </location>
</feature>
<dbReference type="InterPro" id="IPR016135">
    <property type="entry name" value="UBQ-conjugating_enzyme/RWD"/>
</dbReference>
<keyword evidence="3 15" id="KW-0479">Metal-binding</keyword>
<keyword evidence="5 15" id="KW-0863">Zinc-finger</keyword>
<dbReference type="SUPFAM" id="SSF52540">
    <property type="entry name" value="P-loop containing nucleoside triphosphate hydrolases"/>
    <property type="match status" value="1"/>
</dbReference>
<dbReference type="SUPFAM" id="SSF46934">
    <property type="entry name" value="UBA-like"/>
    <property type="match status" value="1"/>
</dbReference>
<dbReference type="InterPro" id="IPR006575">
    <property type="entry name" value="RWD_dom"/>
</dbReference>
<dbReference type="FunFam" id="3.40.50.300:FF:000284">
    <property type="entry name" value="probable ATP-dependent RNA helicase YTHDC2"/>
    <property type="match status" value="1"/>
</dbReference>
<dbReference type="InterPro" id="IPR009060">
    <property type="entry name" value="UBA-like_sf"/>
</dbReference>
<dbReference type="Gene3D" id="3.10.110.10">
    <property type="entry name" value="Ubiquitin Conjugating Enzyme"/>
    <property type="match status" value="1"/>
</dbReference>
<evidence type="ECO:0000256" key="2">
    <source>
        <dbReference type="ARBA" id="ARBA00012552"/>
    </source>
</evidence>
<dbReference type="Pfam" id="PF00271">
    <property type="entry name" value="Helicase_C"/>
    <property type="match status" value="1"/>
</dbReference>
<feature type="domain" description="UBA" evidence="17">
    <location>
        <begin position="196"/>
        <end position="247"/>
    </location>
</feature>
<keyword evidence="4" id="KW-0547">Nucleotide-binding</keyword>
<sequence>MNARKRGGKPNRGGGRFNKPRGGGGGGGGRKGGAACWEDGDDFSVDFRSSHSSRPGKGRGGGGRGGGRGRGRGDRDRDGDGHGRQDEKSSGKALPRSLARTRTCSKSGVGVSSEASNAPLQKIFMTNENQEQLKELLRELQTQDFDDPYDDCDSDYSGGDENEEEYDELDHREEGQFWTTNDEPVERAESPASENECDDERPPPEPVISLFAIGKLCRYGFDRERSKQALECNGGDFGATLEQLLHQVFTERFGQKALSPDSFEGASMEECLSQRQEEALALTAIYGERFHERIANTVWTVTLDLPFLSDQTKGPVGGQREGGSVKVRDVCKFYMKDQTCRFGSKCKFKHQLPTKGFSPTDPMGPSQPGFSSYSPPEYELEVRFPKGSCYPFQPPTVAFSTNDESVGASGRLSVTERLFGEALAAAKSGEPVVYTLITLCEEEVTMKELLAVSHHKYSSPPPVVVISPPPLTTAKTRSVRSSASEESRSSSYHTNRRSLPTTNQRPIETKETGETEESDDREEEEEDEVVPVESESYVNLRKKTANKQHLKMDNLLQENVQLCREFQRKRSSRRFRSMLEERKHLPAWQEKENILDQLDKRQVLVVSGMTGCGKTTQIPQFILDASLGGPAEHVANIICTQPRRISAISVAQRVAQERAERLGNSVGYQIRLESVRTSATRLLYCTTGVLLRRLEGEADLKGVTHVIVDEVHERTEESDFLLLVLKDLIVQRPDLKVILMSATLNANLFSEYFYNCPTIHIPGRTFPVDQFFLEDAIAKTGYVIEDGSPYRRSGKQNTSSASGRGHKVDLRDVAGDSGDDWNFMSFCKKDFVKDSIPDKQLSLQDLTVRYKDSKKSVLKTLAVMDLDKINMDLVESLLEWIVEGKHNYRSGAVLVFLPGLAEIKALYEQLQCNRMFNNRGSSRCAVYPLHSTLSNEEQQAVFSRPPEGVTKIIISTNIAETSVTIDDVVYVIDSGRMKEKRYDASKSMESLEDSWVSRANALQRKGRAGRVASGVCFHLFTSHCFHHQLAEQQLPEIQRAPLEQLCLRIKILDAFAEQTLESVFSRLIEPPTVGSLDAAERRLQDLGALTADEKLTPLGYHLACLPVDVRIGKLMLFGAIFRCLDPALTIAASLAFKTPFVSPWDKREEANEKKLAFAVANSDHLALLQAYKGWCSAAKNGSQAGFLYCRENFLSWRGLQEIASLKRQFAELLSDIGFIKEGLRARTIERMCSKGTDGVLDATGPEANLNCENIRLMSAMLCAALYPNVVKVHAPQGSYKMTSKGAMKMQPKANELRFTTRSDGPVHVHPSSVNYTARHYDSPYLVYHEKVKTSRVFIRDCSTASVYPLVLFGGGQVSVEMHKGEFVISLDDGWIRFAASSHQVAELVKELRWELDQLLEDKIKQPSMDLCSCPRGSRIIHMIVHLISTQ</sequence>
<dbReference type="Pfam" id="PF21010">
    <property type="entry name" value="HA2_C"/>
    <property type="match status" value="1"/>
</dbReference>
<evidence type="ECO:0000256" key="9">
    <source>
        <dbReference type="ARBA" id="ARBA00022840"/>
    </source>
</evidence>
<keyword evidence="10" id="KW-0175">Coiled coil</keyword>
<dbReference type="PANTHER" id="PTHR18934:SF145">
    <property type="entry name" value="ATP-DEPENDENT RNA HELICASE DHX57-RELATED"/>
    <property type="match status" value="1"/>
</dbReference>
<dbReference type="InterPro" id="IPR059023">
    <property type="entry name" value="RNA_hel_CTD"/>
</dbReference>
<protein>
    <recommendedName>
        <fullName evidence="13">Putative ATP-dependent RNA helicase DHX57</fullName>
        <ecNumber evidence="2">3.6.4.13</ecNumber>
    </recommendedName>
    <alternativeName>
        <fullName evidence="14">DEAH box protein 57</fullName>
    </alternativeName>
</protein>
<dbReference type="CTD" id="90957"/>
<evidence type="ECO:0000313" key="21">
    <source>
        <dbReference type="Proteomes" id="UP000515150"/>
    </source>
</evidence>
<organism evidence="21 22">
    <name type="scientific">Betta splendens</name>
    <name type="common">Siamese fighting fish</name>
    <dbReference type="NCBI Taxonomy" id="158456"/>
    <lineage>
        <taxon>Eukaryota</taxon>
        <taxon>Metazoa</taxon>
        <taxon>Chordata</taxon>
        <taxon>Craniata</taxon>
        <taxon>Vertebrata</taxon>
        <taxon>Euteleostomi</taxon>
        <taxon>Actinopterygii</taxon>
        <taxon>Neopterygii</taxon>
        <taxon>Teleostei</taxon>
        <taxon>Neoteleostei</taxon>
        <taxon>Acanthomorphata</taxon>
        <taxon>Anabantaria</taxon>
        <taxon>Anabantiformes</taxon>
        <taxon>Anabantoidei</taxon>
        <taxon>Osphronemidae</taxon>
        <taxon>Betta</taxon>
    </lineage>
</organism>
<dbReference type="Pfam" id="PF05773">
    <property type="entry name" value="RWD"/>
    <property type="match status" value="1"/>
</dbReference>
<dbReference type="RefSeq" id="XP_055367158.1">
    <property type="nucleotide sequence ID" value="XM_055511183.1"/>
</dbReference>
<feature type="compositionally biased region" description="Gly residues" evidence="16">
    <location>
        <begin position="10"/>
        <end position="32"/>
    </location>
</feature>
<evidence type="ECO:0000256" key="13">
    <source>
        <dbReference type="ARBA" id="ARBA00071682"/>
    </source>
</evidence>
<dbReference type="InterPro" id="IPR042615">
    <property type="entry name" value="DHX57_UBA"/>
</dbReference>
<dbReference type="GO" id="GO:0016787">
    <property type="term" value="F:hydrolase activity"/>
    <property type="evidence" value="ECO:0007669"/>
    <property type="project" value="UniProtKB-KW"/>
</dbReference>
<evidence type="ECO:0000256" key="4">
    <source>
        <dbReference type="ARBA" id="ARBA00022741"/>
    </source>
</evidence>
<dbReference type="SMART" id="SM00490">
    <property type="entry name" value="HELICc"/>
    <property type="match status" value="1"/>
</dbReference>
<dbReference type="OrthoDB" id="5600252at2759"/>
<evidence type="ECO:0000256" key="8">
    <source>
        <dbReference type="ARBA" id="ARBA00022833"/>
    </source>
</evidence>
<dbReference type="CDD" id="cd17985">
    <property type="entry name" value="DEXHc_DHX57"/>
    <property type="match status" value="1"/>
</dbReference>
<accession>A0A9W2XZA9</accession>
<dbReference type="PANTHER" id="PTHR18934">
    <property type="entry name" value="ATP-DEPENDENT RNA HELICASE"/>
    <property type="match status" value="1"/>
</dbReference>
<dbReference type="KEGG" id="bspl:114861261"/>
<evidence type="ECO:0000256" key="11">
    <source>
        <dbReference type="ARBA" id="ARBA00047984"/>
    </source>
</evidence>
<feature type="domain" description="Helicase ATP-binding" evidence="19">
    <location>
        <begin position="595"/>
        <end position="762"/>
    </location>
</feature>
<dbReference type="GeneID" id="114861261"/>
<feature type="compositionally biased region" description="Gly residues" evidence="16">
    <location>
        <begin position="58"/>
        <end position="68"/>
    </location>
</feature>
<keyword evidence="21" id="KW-1185">Reference proteome</keyword>
<feature type="compositionally biased region" description="Pro residues" evidence="16">
    <location>
        <begin position="459"/>
        <end position="471"/>
    </location>
</feature>
<gene>
    <name evidence="22" type="primary">dhx57</name>
</gene>
<evidence type="ECO:0000259" key="18">
    <source>
        <dbReference type="PROSITE" id="PS50103"/>
    </source>
</evidence>
<dbReference type="InterPro" id="IPR015940">
    <property type="entry name" value="UBA"/>
</dbReference>
<dbReference type="Pfam" id="PF00270">
    <property type="entry name" value="DEAD"/>
    <property type="match status" value="1"/>
</dbReference>
<comment type="similarity">
    <text evidence="1">Belongs to the DEAD box helicase family. DEAH subfamily.</text>
</comment>
<dbReference type="PROSITE" id="PS51192">
    <property type="entry name" value="HELICASE_ATP_BIND_1"/>
    <property type="match status" value="1"/>
</dbReference>
<comment type="function">
    <text evidence="12">Probable ATP-binding RNA helicase.</text>
</comment>
<dbReference type="PROSITE" id="PS50030">
    <property type="entry name" value="UBA"/>
    <property type="match status" value="1"/>
</dbReference>
<dbReference type="Pfam" id="PF00642">
    <property type="entry name" value="zf-CCCH"/>
    <property type="match status" value="1"/>
</dbReference>
<dbReference type="Proteomes" id="UP000515150">
    <property type="component" value="Chromosome 9"/>
</dbReference>
<evidence type="ECO:0000259" key="19">
    <source>
        <dbReference type="PROSITE" id="PS51192"/>
    </source>
</evidence>
<evidence type="ECO:0000256" key="16">
    <source>
        <dbReference type="SAM" id="MobiDB-lite"/>
    </source>
</evidence>
<dbReference type="InterPro" id="IPR036855">
    <property type="entry name" value="Znf_CCCH_sf"/>
</dbReference>
<keyword evidence="9" id="KW-0067">ATP-binding</keyword>
<dbReference type="InterPro" id="IPR048333">
    <property type="entry name" value="HA2_WH"/>
</dbReference>
<dbReference type="InterPro" id="IPR014001">
    <property type="entry name" value="Helicase_ATP-bd"/>
</dbReference>
<dbReference type="InterPro" id="IPR011545">
    <property type="entry name" value="DEAD/DEAH_box_helicase_dom"/>
</dbReference>
<dbReference type="InterPro" id="IPR027417">
    <property type="entry name" value="P-loop_NTPase"/>
</dbReference>
<dbReference type="InterPro" id="IPR000571">
    <property type="entry name" value="Znf_CCCH"/>
</dbReference>
<evidence type="ECO:0000259" key="17">
    <source>
        <dbReference type="PROSITE" id="PS50030"/>
    </source>
</evidence>
<evidence type="ECO:0000256" key="10">
    <source>
        <dbReference type="ARBA" id="ARBA00023054"/>
    </source>
</evidence>
<evidence type="ECO:0000259" key="20">
    <source>
        <dbReference type="PROSITE" id="PS51194"/>
    </source>
</evidence>
<feature type="compositionally biased region" description="Acidic residues" evidence="16">
    <location>
        <begin position="514"/>
        <end position="530"/>
    </location>
</feature>
<dbReference type="PROSITE" id="PS51194">
    <property type="entry name" value="HELICASE_CTER"/>
    <property type="match status" value="1"/>
</dbReference>
<reference evidence="22" key="1">
    <citation type="submission" date="2025-08" db="UniProtKB">
        <authorList>
            <consortium name="RefSeq"/>
        </authorList>
    </citation>
    <scope>IDENTIFICATION</scope>
</reference>
<feature type="zinc finger region" description="C3H1-type" evidence="15">
    <location>
        <begin position="326"/>
        <end position="353"/>
    </location>
</feature>
<keyword evidence="8 15" id="KW-0862">Zinc</keyword>
<dbReference type="SMART" id="SM00847">
    <property type="entry name" value="HA2"/>
    <property type="match status" value="1"/>
</dbReference>
<dbReference type="Pfam" id="PF04408">
    <property type="entry name" value="WHD_HA2"/>
    <property type="match status" value="1"/>
</dbReference>
<dbReference type="InterPro" id="IPR007502">
    <property type="entry name" value="Helicase-assoc_dom"/>
</dbReference>
<dbReference type="InterPro" id="IPR001650">
    <property type="entry name" value="Helicase_C-like"/>
</dbReference>
<evidence type="ECO:0000256" key="6">
    <source>
        <dbReference type="ARBA" id="ARBA00022801"/>
    </source>
</evidence>
<feature type="region of interest" description="Disordered" evidence="16">
    <location>
        <begin position="142"/>
        <end position="204"/>
    </location>
</feature>
<feature type="domain" description="Helicase C-terminal" evidence="20">
    <location>
        <begin position="873"/>
        <end position="1053"/>
    </location>
</feature>
<dbReference type="InterPro" id="IPR011709">
    <property type="entry name" value="DEAD-box_helicase_OB_fold"/>
</dbReference>
<feature type="compositionally biased region" description="Polar residues" evidence="16">
    <location>
        <begin position="497"/>
        <end position="506"/>
    </location>
</feature>
<dbReference type="SMART" id="SM00356">
    <property type="entry name" value="ZnF_C3H1"/>
    <property type="match status" value="1"/>
</dbReference>
<dbReference type="Pfam" id="PF26026">
    <property type="entry name" value="RNA_hel_CTD"/>
    <property type="match status" value="1"/>
</dbReference>
<name>A0A9W2XZA9_BETSP</name>
<evidence type="ECO:0000256" key="5">
    <source>
        <dbReference type="ARBA" id="ARBA00022771"/>
    </source>
</evidence>
<feature type="compositionally biased region" description="Acidic residues" evidence="16">
    <location>
        <begin position="144"/>
        <end position="168"/>
    </location>
</feature>
<dbReference type="GO" id="GO:0005524">
    <property type="term" value="F:ATP binding"/>
    <property type="evidence" value="ECO:0007669"/>
    <property type="project" value="UniProtKB-KW"/>
</dbReference>
<evidence type="ECO:0000256" key="1">
    <source>
        <dbReference type="ARBA" id="ARBA00008792"/>
    </source>
</evidence>
<dbReference type="FunFam" id="1.20.120.1080:FF:000002">
    <property type="entry name" value="Putative ATP-dependent RNA helicase DHX36"/>
    <property type="match status" value="1"/>
</dbReference>
<evidence type="ECO:0000256" key="12">
    <source>
        <dbReference type="ARBA" id="ARBA00057709"/>
    </source>
</evidence>
<keyword evidence="7 22" id="KW-0347">Helicase</keyword>